<comment type="caution">
    <text evidence="4">The sequence shown here is derived from an EMBL/GenBank/DDBJ whole genome shotgun (WGS) entry which is preliminary data.</text>
</comment>
<keyword evidence="2" id="KW-1133">Transmembrane helix</keyword>
<evidence type="ECO:0000256" key="3">
    <source>
        <dbReference type="SAM" id="SignalP"/>
    </source>
</evidence>
<feature type="compositionally biased region" description="Low complexity" evidence="1">
    <location>
        <begin position="427"/>
        <end position="452"/>
    </location>
</feature>
<accession>A0A8G1ZK95</accession>
<evidence type="ECO:0000313" key="5">
    <source>
        <dbReference type="Proteomes" id="UP000292693"/>
    </source>
</evidence>
<feature type="chain" id="PRO_5034166479" description="TrbL/VirB6 plasmid conjugal transfer protein" evidence="3">
    <location>
        <begin position="27"/>
        <end position="539"/>
    </location>
</feature>
<feature type="transmembrane region" description="Helical" evidence="2">
    <location>
        <begin position="279"/>
        <end position="304"/>
    </location>
</feature>
<evidence type="ECO:0000256" key="1">
    <source>
        <dbReference type="SAM" id="MobiDB-lite"/>
    </source>
</evidence>
<dbReference type="GeneID" id="97271778"/>
<gene>
    <name evidence="4" type="ORF">C0Q92_30930</name>
</gene>
<keyword evidence="2" id="KW-0472">Membrane</keyword>
<keyword evidence="3" id="KW-0732">Signal</keyword>
<name>A0A8G1ZK95_9ACTN</name>
<dbReference type="RefSeq" id="WP_129806003.1">
    <property type="nucleotide sequence ID" value="NZ_CP108648.1"/>
</dbReference>
<feature type="transmembrane region" description="Helical" evidence="2">
    <location>
        <begin position="337"/>
        <end position="355"/>
    </location>
</feature>
<sequence length="539" mass="52963">MRARGVLGALLALLLALVMCAPGALADDPPGDGPIGDAADIGCQVAAPWLDVVTEGEGCKEASRAAEVAVKEAWKAVWESIVGDIIRVCVDGVKWLIKKTMTFALQGPTINLEETGLFEPDATLAGMLVWLGWVIAAFGVMWQLGRMAVSGQSKYAGRALLGWFENMAVTAVGVGLMALLIVGTDRATEGLVDLTFDSANNAHVDIATTMVLGATAASLGGFNPMLIGGAVLVVLILGFITMAILFLRDIAIPIQALLLPIAGGGRTGGETTQKWLPKLCAASLSVIFSKFLIAVILCAGFAGMDGATSLVAWFRGAVTYGLACAAPFMLMKFFQPLGMAVGSGLAMGGALGAAANIATLMEKSRGGGGGGARGGAPDAAEQDHGGETKGGAADAVSQAQRLERTMPSQGGSSGDKKAVPTQRSSDADAGTDASASGGSGSPKSSGTSAVAGAGAGAAAGAGMALEVLDGVATQAAGPAEPGGGGAADGAPGAAGAEGAPVAPARVGAASASSGEAGPGGGRIDVLDGTSDGVRGGDGA</sequence>
<organism evidence="4 5">
    <name type="scientific">Streptomyces albidoflavus</name>
    <dbReference type="NCBI Taxonomy" id="1886"/>
    <lineage>
        <taxon>Bacteria</taxon>
        <taxon>Bacillati</taxon>
        <taxon>Actinomycetota</taxon>
        <taxon>Actinomycetes</taxon>
        <taxon>Kitasatosporales</taxon>
        <taxon>Streptomycetaceae</taxon>
        <taxon>Streptomyces</taxon>
        <taxon>Streptomyces albidoflavus group</taxon>
    </lineage>
</organism>
<feature type="signal peptide" evidence="3">
    <location>
        <begin position="1"/>
        <end position="26"/>
    </location>
</feature>
<dbReference type="Proteomes" id="UP000292693">
    <property type="component" value="Unassembled WGS sequence"/>
</dbReference>
<feature type="transmembrane region" description="Helical" evidence="2">
    <location>
        <begin position="225"/>
        <end position="247"/>
    </location>
</feature>
<dbReference type="EMBL" id="PKLL01000033">
    <property type="protein sequence ID" value="RZE15464.1"/>
    <property type="molecule type" value="Genomic_DNA"/>
</dbReference>
<evidence type="ECO:0008006" key="6">
    <source>
        <dbReference type="Google" id="ProtNLM"/>
    </source>
</evidence>
<feature type="transmembrane region" description="Helical" evidence="2">
    <location>
        <begin position="122"/>
        <end position="142"/>
    </location>
</feature>
<feature type="compositionally biased region" description="Low complexity" evidence="1">
    <location>
        <begin position="488"/>
        <end position="515"/>
    </location>
</feature>
<evidence type="ECO:0000256" key="2">
    <source>
        <dbReference type="SAM" id="Phobius"/>
    </source>
</evidence>
<dbReference type="AlphaFoldDB" id="A0A8G1ZK95"/>
<feature type="region of interest" description="Disordered" evidence="1">
    <location>
        <begin position="366"/>
        <end position="452"/>
    </location>
</feature>
<proteinExistence type="predicted"/>
<keyword evidence="2" id="KW-0812">Transmembrane</keyword>
<feature type="region of interest" description="Disordered" evidence="1">
    <location>
        <begin position="475"/>
        <end position="539"/>
    </location>
</feature>
<reference evidence="4 5" key="1">
    <citation type="submission" date="2017-12" db="EMBL/GenBank/DDBJ databases">
        <title>Population genomics insights into the ecological differentiation and adaptive evolution in streptomycetes.</title>
        <authorList>
            <person name="Li Y."/>
            <person name="Huang Y."/>
        </authorList>
    </citation>
    <scope>NUCLEOTIDE SEQUENCE [LARGE SCALE GENOMIC DNA]</scope>
    <source>
        <strain evidence="4 5">NBRC 100770</strain>
    </source>
</reference>
<evidence type="ECO:0000313" key="4">
    <source>
        <dbReference type="EMBL" id="RZE15464.1"/>
    </source>
</evidence>
<feature type="transmembrane region" description="Helical" evidence="2">
    <location>
        <begin position="163"/>
        <end position="182"/>
    </location>
</feature>
<feature type="transmembrane region" description="Helical" evidence="2">
    <location>
        <begin position="310"/>
        <end position="330"/>
    </location>
</feature>
<protein>
    <recommendedName>
        <fullName evidence="6">TrbL/VirB6 plasmid conjugal transfer protein</fullName>
    </recommendedName>
</protein>